<evidence type="ECO:0000313" key="3">
    <source>
        <dbReference type="EMBL" id="SJM95070.1"/>
    </source>
</evidence>
<dbReference type="SUPFAM" id="SSF50346">
    <property type="entry name" value="PRC-barrel domain"/>
    <property type="match status" value="1"/>
</dbReference>
<accession>A0A1R4HGS3</accession>
<dbReference type="AlphaFoldDB" id="A0A1R4HGS3"/>
<dbReference type="PROSITE" id="PS51257">
    <property type="entry name" value="PROKAR_LIPOPROTEIN"/>
    <property type="match status" value="1"/>
</dbReference>
<dbReference type="InterPro" id="IPR011033">
    <property type="entry name" value="PRC_barrel-like_sf"/>
</dbReference>
<evidence type="ECO:0000259" key="2">
    <source>
        <dbReference type="Pfam" id="PF05239"/>
    </source>
</evidence>
<proteinExistence type="predicted"/>
<dbReference type="PANTHER" id="PTHR36505">
    <property type="entry name" value="BLR1072 PROTEIN"/>
    <property type="match status" value="1"/>
</dbReference>
<feature type="chain" id="PRO_5012300433" evidence="1">
    <location>
        <begin position="24"/>
        <end position="179"/>
    </location>
</feature>
<dbReference type="OrthoDB" id="286778at2"/>
<keyword evidence="1" id="KW-0732">Signal</keyword>
<feature type="signal peptide" evidence="1">
    <location>
        <begin position="1"/>
        <end position="23"/>
    </location>
</feature>
<evidence type="ECO:0000256" key="1">
    <source>
        <dbReference type="SAM" id="SignalP"/>
    </source>
</evidence>
<keyword evidence="4" id="KW-1185">Reference proteome</keyword>
<feature type="domain" description="PRC-barrel" evidence="2">
    <location>
        <begin position="70"/>
        <end position="129"/>
    </location>
</feature>
<gene>
    <name evidence="3" type="ORF">CRENPOLYSF1_630014</name>
</gene>
<dbReference type="InterPro" id="IPR027275">
    <property type="entry name" value="PRC-brl_dom"/>
</dbReference>
<dbReference type="Pfam" id="PF05239">
    <property type="entry name" value="PRC"/>
    <property type="match status" value="1"/>
</dbReference>
<dbReference type="PANTHER" id="PTHR36505:SF1">
    <property type="entry name" value="BLR1072 PROTEIN"/>
    <property type="match status" value="1"/>
</dbReference>
<name>A0A1R4HGS3_9GAMM</name>
<organism evidence="3 4">
    <name type="scientific">Crenothrix polyspora</name>
    <dbReference type="NCBI Taxonomy" id="360316"/>
    <lineage>
        <taxon>Bacteria</taxon>
        <taxon>Pseudomonadati</taxon>
        <taxon>Pseudomonadota</taxon>
        <taxon>Gammaproteobacteria</taxon>
        <taxon>Methylococcales</taxon>
        <taxon>Crenotrichaceae</taxon>
        <taxon>Crenothrix</taxon>
    </lineage>
</organism>
<dbReference type="Proteomes" id="UP000195667">
    <property type="component" value="Unassembled WGS sequence"/>
</dbReference>
<dbReference type="EMBL" id="FUKI01000141">
    <property type="protein sequence ID" value="SJM95070.1"/>
    <property type="molecule type" value="Genomic_DNA"/>
</dbReference>
<sequence length="179" mass="19486">MKTLFSIISVGVLMAALSSLSCASVVQNSHQALLEKREALEVQNNAQKYYLQTVASESNHEANEAMQNISRASKIMGTAVKNANGIALGVIIDLVLSPGKGQVVYAVLAVGGTLGLGDKFFAIPWSALKRARDAPYYVLDMDKTIFDTSPGFDPNHWPDSINQLDIQRKGLNQFYDLKP</sequence>
<reference evidence="4" key="1">
    <citation type="submission" date="2017-02" db="EMBL/GenBank/DDBJ databases">
        <authorList>
            <person name="Daims H."/>
        </authorList>
    </citation>
    <scope>NUCLEOTIDE SEQUENCE [LARGE SCALE GENOMIC DNA]</scope>
</reference>
<protein>
    <submittedName>
        <fullName evidence="3">PRC-barrel domain protein</fullName>
    </submittedName>
</protein>
<dbReference type="RefSeq" id="WP_087144623.1">
    <property type="nucleotide sequence ID" value="NZ_FUKI01000141.1"/>
</dbReference>
<evidence type="ECO:0000313" key="4">
    <source>
        <dbReference type="Proteomes" id="UP000195667"/>
    </source>
</evidence>
<dbReference type="Gene3D" id="2.30.30.240">
    <property type="entry name" value="PRC-barrel domain"/>
    <property type="match status" value="1"/>
</dbReference>